<accession>A0A381U165</accession>
<dbReference type="EMBL" id="UINC01005447">
    <property type="protein sequence ID" value="SVA21388.1"/>
    <property type="molecule type" value="Genomic_DNA"/>
</dbReference>
<protein>
    <submittedName>
        <fullName evidence="1">Uncharacterized protein</fullName>
    </submittedName>
</protein>
<evidence type="ECO:0000313" key="1">
    <source>
        <dbReference type="EMBL" id="SVA21388.1"/>
    </source>
</evidence>
<organism evidence="1">
    <name type="scientific">marine metagenome</name>
    <dbReference type="NCBI Taxonomy" id="408172"/>
    <lineage>
        <taxon>unclassified sequences</taxon>
        <taxon>metagenomes</taxon>
        <taxon>ecological metagenomes</taxon>
    </lineage>
</organism>
<gene>
    <name evidence="1" type="ORF">METZ01_LOCUS74242</name>
</gene>
<reference evidence="1" key="1">
    <citation type="submission" date="2018-05" db="EMBL/GenBank/DDBJ databases">
        <authorList>
            <person name="Lanie J.A."/>
            <person name="Ng W.-L."/>
            <person name="Kazmierczak K.M."/>
            <person name="Andrzejewski T.M."/>
            <person name="Davidsen T.M."/>
            <person name="Wayne K.J."/>
            <person name="Tettelin H."/>
            <person name="Glass J.I."/>
            <person name="Rusch D."/>
            <person name="Podicherti R."/>
            <person name="Tsui H.-C.T."/>
            <person name="Winkler M.E."/>
        </authorList>
    </citation>
    <scope>NUCLEOTIDE SEQUENCE</scope>
</reference>
<proteinExistence type="predicted"/>
<sequence length="52" mass="5644">MLSQNDIRDFITELPHSVASSHFNSFSSQSSLIILRAAGVCSSSSRPMCLSK</sequence>
<dbReference type="AlphaFoldDB" id="A0A381U165"/>
<name>A0A381U165_9ZZZZ</name>